<evidence type="ECO:0000256" key="1">
    <source>
        <dbReference type="SAM" id="Coils"/>
    </source>
</evidence>
<accession>A0AAU9J9H7</accession>
<feature type="region of interest" description="Disordered" evidence="2">
    <location>
        <begin position="343"/>
        <end position="373"/>
    </location>
</feature>
<evidence type="ECO:0000256" key="2">
    <source>
        <dbReference type="SAM" id="MobiDB-lite"/>
    </source>
</evidence>
<gene>
    <name evidence="3" type="ORF">BSTOLATCC_MIC20862</name>
</gene>
<comment type="caution">
    <text evidence="3">The sequence shown here is derived from an EMBL/GenBank/DDBJ whole genome shotgun (WGS) entry which is preliminary data.</text>
</comment>
<evidence type="ECO:0000313" key="3">
    <source>
        <dbReference type="EMBL" id="CAG9318388.1"/>
    </source>
</evidence>
<dbReference type="AlphaFoldDB" id="A0AAU9J9H7"/>
<dbReference type="Proteomes" id="UP001162131">
    <property type="component" value="Unassembled WGS sequence"/>
</dbReference>
<feature type="coiled-coil region" evidence="1">
    <location>
        <begin position="168"/>
        <end position="274"/>
    </location>
</feature>
<reference evidence="3" key="1">
    <citation type="submission" date="2021-09" db="EMBL/GenBank/DDBJ databases">
        <authorList>
            <consortium name="AG Swart"/>
            <person name="Singh M."/>
            <person name="Singh A."/>
            <person name="Seah K."/>
            <person name="Emmerich C."/>
        </authorList>
    </citation>
    <scope>NUCLEOTIDE SEQUENCE</scope>
    <source>
        <strain evidence="3">ATCC30299</strain>
    </source>
</reference>
<organism evidence="3 4">
    <name type="scientific">Blepharisma stoltei</name>
    <dbReference type="NCBI Taxonomy" id="1481888"/>
    <lineage>
        <taxon>Eukaryota</taxon>
        <taxon>Sar</taxon>
        <taxon>Alveolata</taxon>
        <taxon>Ciliophora</taxon>
        <taxon>Postciliodesmatophora</taxon>
        <taxon>Heterotrichea</taxon>
        <taxon>Heterotrichida</taxon>
        <taxon>Blepharismidae</taxon>
        <taxon>Blepharisma</taxon>
    </lineage>
</organism>
<dbReference type="EMBL" id="CAJZBQ010000020">
    <property type="protein sequence ID" value="CAG9318388.1"/>
    <property type="molecule type" value="Genomic_DNA"/>
</dbReference>
<proteinExistence type="predicted"/>
<evidence type="ECO:0000313" key="4">
    <source>
        <dbReference type="Proteomes" id="UP001162131"/>
    </source>
</evidence>
<name>A0AAU9J9H7_9CILI</name>
<sequence length="418" mass="49748">MMGLIEGYNLLSSGKQHIIKTESFACKIDLTKSSEPLNKIGSNEYFRALTGHNTLRKCLSDKCLPQKVEYEIDKVVRKQMNELPLSQMISKQLSFEDEEFGSIKYEDVQDFENNISLEGYKRFNPALTEKLNSLYQSQKNPDKIRKLEYDEWLQKKQLEKSLKQKLINDALYKEREQEINELNNKIKKHNESIIKTRQWEKQKIKEQRKKQKEKQEETRLIEEINTKKKIEAKNHYKEWLMDNLRKLKQERKKKREEKKQKNEELKKIEEEKWERKRIAEKAYKKWLFQKSVTQSFHPSQSSQNTRLRKTPMLAYSPNKKSVSSIHDELEKLGSKILIPDLVTESNSSEDEKYQTEISSQKPPRPKAKNPQIKEQYRLDDYQVFEELSSIRKSPKAIDKHHVGEESFISDIEGDEVMD</sequence>
<protein>
    <submittedName>
        <fullName evidence="3">Uncharacterized protein</fullName>
    </submittedName>
</protein>
<keyword evidence="1" id="KW-0175">Coiled coil</keyword>
<keyword evidence="4" id="KW-1185">Reference proteome</keyword>